<keyword evidence="10" id="KW-1185">Reference proteome</keyword>
<dbReference type="GO" id="GO:0000978">
    <property type="term" value="F:RNA polymerase II cis-regulatory region sequence-specific DNA binding"/>
    <property type="evidence" value="ECO:0007669"/>
    <property type="project" value="TreeGrafter"/>
</dbReference>
<protein>
    <recommendedName>
        <fullName evidence="11">Myb-like DNA-binding domain-containing protein</fullName>
    </recommendedName>
</protein>
<dbReference type="PROSITE" id="PS51294">
    <property type="entry name" value="HTH_MYB"/>
    <property type="match status" value="1"/>
</dbReference>
<dbReference type="InterPro" id="IPR051575">
    <property type="entry name" value="Myb-like_DNA-bd"/>
</dbReference>
<keyword evidence="3" id="KW-0804">Transcription</keyword>
<keyword evidence="1" id="KW-0805">Transcription regulation</keyword>
<dbReference type="AlphaFoldDB" id="A0A9P6FQQ6"/>
<dbReference type="Proteomes" id="UP000780801">
    <property type="component" value="Unassembled WGS sequence"/>
</dbReference>
<dbReference type="InterPro" id="IPR001005">
    <property type="entry name" value="SANT/Myb"/>
</dbReference>
<evidence type="ECO:0000259" key="8">
    <source>
        <dbReference type="PROSITE" id="PS51294"/>
    </source>
</evidence>
<dbReference type="GO" id="GO:0001006">
    <property type="term" value="F:RNA polymerase III type 3 promoter sequence-specific DNA binding"/>
    <property type="evidence" value="ECO:0007669"/>
    <property type="project" value="TreeGrafter"/>
</dbReference>
<evidence type="ECO:0000259" key="6">
    <source>
        <dbReference type="PROSITE" id="PS50090"/>
    </source>
</evidence>
<gene>
    <name evidence="9" type="ORF">BGW38_003757</name>
</gene>
<dbReference type="OrthoDB" id="2143914at2759"/>
<dbReference type="GO" id="GO:0042796">
    <property type="term" value="P:snRNA transcription by RNA polymerase III"/>
    <property type="evidence" value="ECO:0007669"/>
    <property type="project" value="TreeGrafter"/>
</dbReference>
<evidence type="ECO:0000256" key="1">
    <source>
        <dbReference type="ARBA" id="ARBA00023015"/>
    </source>
</evidence>
<dbReference type="SUPFAM" id="SSF46689">
    <property type="entry name" value="Homeodomain-like"/>
    <property type="match status" value="1"/>
</dbReference>
<evidence type="ECO:0000256" key="4">
    <source>
        <dbReference type="ARBA" id="ARBA00023242"/>
    </source>
</evidence>
<feature type="domain" description="Myb-like" evidence="6">
    <location>
        <begin position="1126"/>
        <end position="1176"/>
    </location>
</feature>
<feature type="region of interest" description="Disordered" evidence="5">
    <location>
        <begin position="340"/>
        <end position="477"/>
    </location>
</feature>
<evidence type="ECO:0000256" key="2">
    <source>
        <dbReference type="ARBA" id="ARBA00023125"/>
    </source>
</evidence>
<proteinExistence type="predicted"/>
<dbReference type="Gene3D" id="1.10.10.60">
    <property type="entry name" value="Homeodomain-like"/>
    <property type="match status" value="2"/>
</dbReference>
<feature type="compositionally biased region" description="Polar residues" evidence="5">
    <location>
        <begin position="416"/>
        <end position="426"/>
    </location>
</feature>
<feature type="region of interest" description="Disordered" evidence="5">
    <location>
        <begin position="161"/>
        <end position="180"/>
    </location>
</feature>
<dbReference type="InterPro" id="IPR000327">
    <property type="entry name" value="POU_dom"/>
</dbReference>
<evidence type="ECO:0000313" key="10">
    <source>
        <dbReference type="Proteomes" id="UP000780801"/>
    </source>
</evidence>
<accession>A0A9P6FQQ6</accession>
<feature type="compositionally biased region" description="Low complexity" evidence="5">
    <location>
        <begin position="1047"/>
        <end position="1056"/>
    </location>
</feature>
<feature type="domain" description="POU-specific" evidence="7">
    <location>
        <begin position="1204"/>
        <end position="1215"/>
    </location>
</feature>
<dbReference type="CDD" id="cd00167">
    <property type="entry name" value="SANT"/>
    <property type="match status" value="2"/>
</dbReference>
<dbReference type="PROSITE" id="PS50090">
    <property type="entry name" value="MYB_LIKE"/>
    <property type="match status" value="1"/>
</dbReference>
<keyword evidence="2" id="KW-0238">DNA-binding</keyword>
<comment type="caution">
    <text evidence="9">The sequence shown here is derived from an EMBL/GenBank/DDBJ whole genome shotgun (WGS) entry which is preliminary data.</text>
</comment>
<dbReference type="PROSITE" id="PS51179">
    <property type="entry name" value="POU_3"/>
    <property type="match status" value="1"/>
</dbReference>
<dbReference type="InterPro" id="IPR017930">
    <property type="entry name" value="Myb_dom"/>
</dbReference>
<feature type="region of interest" description="Disordered" evidence="5">
    <location>
        <begin position="1017"/>
        <end position="1059"/>
    </location>
</feature>
<evidence type="ECO:0000256" key="3">
    <source>
        <dbReference type="ARBA" id="ARBA00023163"/>
    </source>
</evidence>
<feature type="compositionally biased region" description="Basic and acidic residues" evidence="5">
    <location>
        <begin position="459"/>
        <end position="468"/>
    </location>
</feature>
<dbReference type="SMART" id="SM00717">
    <property type="entry name" value="SANT"/>
    <property type="match status" value="2"/>
</dbReference>
<dbReference type="GO" id="GO:0003700">
    <property type="term" value="F:DNA-binding transcription factor activity"/>
    <property type="evidence" value="ECO:0007669"/>
    <property type="project" value="InterPro"/>
</dbReference>
<keyword evidence="4" id="KW-0539">Nucleus</keyword>
<dbReference type="InterPro" id="IPR009057">
    <property type="entry name" value="Homeodomain-like_sf"/>
</dbReference>
<evidence type="ECO:0000256" key="5">
    <source>
        <dbReference type="SAM" id="MobiDB-lite"/>
    </source>
</evidence>
<dbReference type="Pfam" id="PF00249">
    <property type="entry name" value="Myb_DNA-binding"/>
    <property type="match status" value="1"/>
</dbReference>
<dbReference type="EMBL" id="JAABOA010002468">
    <property type="protein sequence ID" value="KAF9579823.1"/>
    <property type="molecule type" value="Genomic_DNA"/>
</dbReference>
<feature type="compositionally biased region" description="Low complexity" evidence="5">
    <location>
        <begin position="393"/>
        <end position="415"/>
    </location>
</feature>
<dbReference type="PANTHER" id="PTHR46621">
    <property type="entry name" value="SNRNA-ACTIVATING PROTEIN COMPLEX SUBUNIT 4"/>
    <property type="match status" value="1"/>
</dbReference>
<reference evidence="9" key="1">
    <citation type="journal article" date="2020" name="Fungal Divers.">
        <title>Resolving the Mortierellaceae phylogeny through synthesis of multi-gene phylogenetics and phylogenomics.</title>
        <authorList>
            <person name="Vandepol N."/>
            <person name="Liber J."/>
            <person name="Desiro A."/>
            <person name="Na H."/>
            <person name="Kennedy M."/>
            <person name="Barry K."/>
            <person name="Grigoriev I.V."/>
            <person name="Miller A.N."/>
            <person name="O'Donnell K."/>
            <person name="Stajich J.E."/>
            <person name="Bonito G."/>
        </authorList>
    </citation>
    <scope>NUCLEOTIDE SEQUENCE</scope>
    <source>
        <strain evidence="9">KOD1015</strain>
    </source>
</reference>
<evidence type="ECO:0000313" key="9">
    <source>
        <dbReference type="EMBL" id="KAF9579823.1"/>
    </source>
</evidence>
<dbReference type="GO" id="GO:0019185">
    <property type="term" value="C:snRNA-activating protein complex"/>
    <property type="evidence" value="ECO:0007669"/>
    <property type="project" value="TreeGrafter"/>
</dbReference>
<feature type="compositionally biased region" description="Low complexity" evidence="5">
    <location>
        <begin position="1030"/>
        <end position="1040"/>
    </location>
</feature>
<sequence length="1215" mass="131949">MDTSSLDQAPPGSPPILASEDIETLLGTFPPAGGPLPDTDSMLETFQEVAPWSSPPVDPSPYGSSVQSAIPGITPPTTPIYGPSVSDTTVSGSAAPEPACPLSAASELVFPLSVDPEVTAPMPASSVFVISEHAGAESTVDAIPASEQAVFCMTSRESTVLEPESLGPKSSIPEDTLPSPSVPVLTQVSTAIERPVVINRATPLTEMETDCLALEITRVETSPLDACSLPNTVTNTPGNTALVHSQDSPLSASSGGSMSDTVNTSVMIADETKAVNDLSDYLVEDDPTGTHVVPPNSSELNPAAMADDKNVELIIVGTAGQPPMDTAKLLAKESASTDTAVELAPSVAPAGQGQRRSFRRGPFQSTPQPLRRSPRLMTKTCRQAPSAQEGPISQASTEPSSSSATAPTSVPDPSAQTTSGSGQETSLPRKRTRTDLTPLATDSSDGPSDTKKARRKADKGKGIARDQSNHLFDPMGHQWGNSTCIDPRISIQNRQGPYSDPEQNARWHELNEYSREWAKYDHYLDPKTARPWTIFEQERILYFVENQLRAAGTLIGSKSQSTFISEVLKNVPSYGIPLVSIAFICLDGPQERRNVCNRSFKRSFKPNLTARLTTQGVTPGLPLDWWAIAREMPSRSSHQCEARWGATRGKRRMDQPLTEEDRSILRSQITCQLGTGFCAAKIHPGNISRVLSTLVNIDWVQVSKTLAGDHHPGQCADQCLSEMKISGPWFEEEDDALVIGVAHYLHSVGLDLEPPQWLPEDDEELSELTAILNQSFVSVDNALPSPPHNPAPNACFIIGPAVVDVAEDTPLPIPVQVVMEPIYDNKYPYSIVNIIKHTPAEEVSASYPARPNRLEEAVFPSLTPQSCSTLESPFHPSGLDPGPEYGFQDMPSPNLYQQYASIPAAVTASMLNHSIPASLGGMNHTSFAEPSPDHPYVPSQLRKQYYQPHYPHYYHLNRLYGPKDIYGRISVQPVHYMPLGTNDNGIGTGVPTLPWNPWENTGPQGIPMLNVYPVCKEDEDPFPSPPSSSPSPSSSSSSSSHANPAMSSTLSSSLPSRPNRDVAIDRAASAAYSIAPEKFKAKVVSAGHRLLLSRWAEQVEPRRALVPYLPSRKPAQAQAHWTEALNPGVLRGGWSIAEEWALKQEFENLGPCWIAISDRIQGRTQRQCRSRWIRLYGDENHADKIRGNRRLKRGKAVVRVEKNEDEMDADEMEQF</sequence>
<evidence type="ECO:0000259" key="7">
    <source>
        <dbReference type="PROSITE" id="PS51179"/>
    </source>
</evidence>
<feature type="domain" description="HTH myb-type" evidence="8">
    <location>
        <begin position="1126"/>
        <end position="1180"/>
    </location>
</feature>
<dbReference type="GO" id="GO:0042795">
    <property type="term" value="P:snRNA transcription by RNA polymerase II"/>
    <property type="evidence" value="ECO:0007669"/>
    <property type="project" value="TreeGrafter"/>
</dbReference>
<evidence type="ECO:0008006" key="11">
    <source>
        <dbReference type="Google" id="ProtNLM"/>
    </source>
</evidence>
<dbReference type="PANTHER" id="PTHR46621:SF1">
    <property type="entry name" value="SNRNA-ACTIVATING PROTEIN COMPLEX SUBUNIT 4"/>
    <property type="match status" value="1"/>
</dbReference>
<name>A0A9P6FQQ6_9FUNG</name>
<organism evidence="9 10">
    <name type="scientific">Lunasporangiospora selenospora</name>
    <dbReference type="NCBI Taxonomy" id="979761"/>
    <lineage>
        <taxon>Eukaryota</taxon>
        <taxon>Fungi</taxon>
        <taxon>Fungi incertae sedis</taxon>
        <taxon>Mucoromycota</taxon>
        <taxon>Mortierellomycotina</taxon>
        <taxon>Mortierellomycetes</taxon>
        <taxon>Mortierellales</taxon>
        <taxon>Mortierellaceae</taxon>
        <taxon>Lunasporangiospora</taxon>
    </lineage>
</organism>